<gene>
    <name evidence="3" type="ORF">QBC37DRAFT_431272</name>
</gene>
<feature type="compositionally biased region" description="Pro residues" evidence="1">
    <location>
        <begin position="448"/>
        <end position="463"/>
    </location>
</feature>
<feature type="compositionally biased region" description="Low complexity" evidence="1">
    <location>
        <begin position="768"/>
        <end position="805"/>
    </location>
</feature>
<organism evidence="3 4">
    <name type="scientific">Rhypophila decipiens</name>
    <dbReference type="NCBI Taxonomy" id="261697"/>
    <lineage>
        <taxon>Eukaryota</taxon>
        <taxon>Fungi</taxon>
        <taxon>Dikarya</taxon>
        <taxon>Ascomycota</taxon>
        <taxon>Pezizomycotina</taxon>
        <taxon>Sordariomycetes</taxon>
        <taxon>Sordariomycetidae</taxon>
        <taxon>Sordariales</taxon>
        <taxon>Naviculisporaceae</taxon>
        <taxon>Rhypophila</taxon>
    </lineage>
</organism>
<feature type="region of interest" description="Disordered" evidence="1">
    <location>
        <begin position="352"/>
        <end position="574"/>
    </location>
</feature>
<dbReference type="InterPro" id="IPR019622">
    <property type="entry name" value="Rrn9_dom"/>
</dbReference>
<dbReference type="Proteomes" id="UP001301769">
    <property type="component" value="Unassembled WGS sequence"/>
</dbReference>
<name>A0AAN7B2T7_9PEZI</name>
<evidence type="ECO:0000259" key="2">
    <source>
        <dbReference type="Pfam" id="PF10680"/>
    </source>
</evidence>
<evidence type="ECO:0000256" key="1">
    <source>
        <dbReference type="SAM" id="MobiDB-lite"/>
    </source>
</evidence>
<dbReference type="AlphaFoldDB" id="A0AAN7B2T7"/>
<feature type="region of interest" description="Disordered" evidence="1">
    <location>
        <begin position="257"/>
        <end position="312"/>
    </location>
</feature>
<feature type="region of interest" description="Disordered" evidence="1">
    <location>
        <begin position="145"/>
        <end position="199"/>
    </location>
</feature>
<feature type="compositionally biased region" description="Basic and acidic residues" evidence="1">
    <location>
        <begin position="748"/>
        <end position="757"/>
    </location>
</feature>
<feature type="compositionally biased region" description="Low complexity" evidence="1">
    <location>
        <begin position="534"/>
        <end position="548"/>
    </location>
</feature>
<feature type="compositionally biased region" description="Polar residues" evidence="1">
    <location>
        <begin position="521"/>
        <end position="533"/>
    </location>
</feature>
<feature type="compositionally biased region" description="Acidic residues" evidence="1">
    <location>
        <begin position="659"/>
        <end position="699"/>
    </location>
</feature>
<feature type="compositionally biased region" description="Basic and acidic residues" evidence="1">
    <location>
        <begin position="299"/>
        <end position="312"/>
    </location>
</feature>
<feature type="compositionally biased region" description="Low complexity" evidence="1">
    <location>
        <begin position="464"/>
        <end position="473"/>
    </location>
</feature>
<reference evidence="3" key="2">
    <citation type="submission" date="2023-05" db="EMBL/GenBank/DDBJ databases">
        <authorList>
            <consortium name="Lawrence Berkeley National Laboratory"/>
            <person name="Steindorff A."/>
            <person name="Hensen N."/>
            <person name="Bonometti L."/>
            <person name="Westerberg I."/>
            <person name="Brannstrom I.O."/>
            <person name="Guillou S."/>
            <person name="Cros-Aarteil S."/>
            <person name="Calhoun S."/>
            <person name="Haridas S."/>
            <person name="Kuo A."/>
            <person name="Mondo S."/>
            <person name="Pangilinan J."/>
            <person name="Riley R."/>
            <person name="Labutti K."/>
            <person name="Andreopoulos B."/>
            <person name="Lipzen A."/>
            <person name="Chen C."/>
            <person name="Yanf M."/>
            <person name="Daum C."/>
            <person name="Ng V."/>
            <person name="Clum A."/>
            <person name="Ohm R."/>
            <person name="Martin F."/>
            <person name="Silar P."/>
            <person name="Natvig D."/>
            <person name="Lalanne C."/>
            <person name="Gautier V."/>
            <person name="Ament-Velasquez S.L."/>
            <person name="Kruys A."/>
            <person name="Hutchinson M.I."/>
            <person name="Powell A.J."/>
            <person name="Barry K."/>
            <person name="Miller A.N."/>
            <person name="Grigoriev I.V."/>
            <person name="Debuchy R."/>
            <person name="Gladieux P."/>
            <person name="Thoren M.H."/>
            <person name="Johannesson H."/>
        </authorList>
    </citation>
    <scope>NUCLEOTIDE SEQUENCE</scope>
    <source>
        <strain evidence="3">PSN293</strain>
    </source>
</reference>
<feature type="compositionally biased region" description="Polar residues" evidence="1">
    <location>
        <begin position="380"/>
        <end position="404"/>
    </location>
</feature>
<feature type="compositionally biased region" description="Acidic residues" evidence="1">
    <location>
        <begin position="269"/>
        <end position="284"/>
    </location>
</feature>
<sequence>MGGFTAINREPQYNPHPAWLSQQEETEIENPLIDGFPDSDVETDYPYYDDDDDGLPKTNIKVQNCQLDNFDPRDWDKTVSEINSIASEELHETRPNRWIGYPSTWRKYTDKDEKVWYALEKARMDDLAVHLYNCHVLRHNARIKIEERKKKGKGKAKATPKKKGKASLKETDIPPSGQGGEIEDDDEEGSDENGDIWKPAKTWTAWPAYERGYERLGDGGLMADLARGRVAKKKLPGDNLREEIAAEVFRAAKERFYRRQTKRKRGEEEGVEDDGDAMDIDEPEASGSRGRAKKKPSKKERSPSPELLLRADDEVNFGKLRPFLTDIMDKIDGTLTSLHISRLATMRLKVYGPAATAKDNKNDDTKAEADTEARDKTPKRSSPASKDLTLTENTTPVEVTQSIETPVPLPKQTPVPPPKQTPVPLPKQTPVPLPKTPVPLPKTSVPLPNTPVPLPKIPVPLPKTPVTLPKRTPVPLPGETEEQMRVRVARLQKKALPESYWDSHDRPTPGLGKKSAARSRAGSTKGTPQTESRPTTPGGTDTGPTPKKTPQKRSKSRASSVGSISAYAGTPPPLTLKKHQVKFASKLKLRNWRHVLRAAASAGFEPEVIARAAQRCATLFQEEISLRTMHKVPLMNSPRAGWETVTYKPGNLAAGREESELESEEDDEEEEEELKEEDGEEKMEVDGEEEEEDEEEAEDSVDKTYGGALVNGYLRPLSFPDGADESFDKDEDEDSDETASEAEDLDQGADKGVDKAVAKTVANKEVANKGPANKGAANKTPAAKAPATKTPATKAAAKKAPAIKAPAKKGPVKKTVAVAGFVQAANMVKKNAGNDDFSLVYSSD</sequence>
<feature type="domain" description="Rrn9" evidence="2">
    <location>
        <begin position="119"/>
        <end position="208"/>
    </location>
</feature>
<feature type="compositionally biased region" description="Pro residues" evidence="1">
    <location>
        <begin position="407"/>
        <end position="440"/>
    </location>
</feature>
<feature type="compositionally biased region" description="Basic residues" evidence="1">
    <location>
        <begin position="150"/>
        <end position="166"/>
    </location>
</feature>
<comment type="caution">
    <text evidence="3">The sequence shown here is derived from an EMBL/GenBank/DDBJ whole genome shotgun (WGS) entry which is preliminary data.</text>
</comment>
<feature type="compositionally biased region" description="Acidic residues" evidence="1">
    <location>
        <begin position="181"/>
        <end position="194"/>
    </location>
</feature>
<evidence type="ECO:0000313" key="3">
    <source>
        <dbReference type="EMBL" id="KAK4208823.1"/>
    </source>
</evidence>
<feature type="region of interest" description="Disordered" evidence="1">
    <location>
        <begin position="649"/>
        <end position="809"/>
    </location>
</feature>
<protein>
    <recommendedName>
        <fullName evidence="2">Rrn9 domain-containing protein</fullName>
    </recommendedName>
</protein>
<feature type="compositionally biased region" description="Acidic residues" evidence="1">
    <location>
        <begin position="722"/>
        <end position="747"/>
    </location>
</feature>
<reference evidence="3" key="1">
    <citation type="journal article" date="2023" name="Mol. Phylogenet. Evol.">
        <title>Genome-scale phylogeny and comparative genomics of the fungal order Sordariales.</title>
        <authorList>
            <person name="Hensen N."/>
            <person name="Bonometti L."/>
            <person name="Westerberg I."/>
            <person name="Brannstrom I.O."/>
            <person name="Guillou S."/>
            <person name="Cros-Aarteil S."/>
            <person name="Calhoun S."/>
            <person name="Haridas S."/>
            <person name="Kuo A."/>
            <person name="Mondo S."/>
            <person name="Pangilinan J."/>
            <person name="Riley R."/>
            <person name="LaButti K."/>
            <person name="Andreopoulos B."/>
            <person name="Lipzen A."/>
            <person name="Chen C."/>
            <person name="Yan M."/>
            <person name="Daum C."/>
            <person name="Ng V."/>
            <person name="Clum A."/>
            <person name="Steindorff A."/>
            <person name="Ohm R.A."/>
            <person name="Martin F."/>
            <person name="Silar P."/>
            <person name="Natvig D.O."/>
            <person name="Lalanne C."/>
            <person name="Gautier V."/>
            <person name="Ament-Velasquez S.L."/>
            <person name="Kruys A."/>
            <person name="Hutchinson M.I."/>
            <person name="Powell A.J."/>
            <person name="Barry K."/>
            <person name="Miller A.N."/>
            <person name="Grigoriev I.V."/>
            <person name="Debuchy R."/>
            <person name="Gladieux P."/>
            <person name="Hiltunen Thoren M."/>
            <person name="Johannesson H."/>
        </authorList>
    </citation>
    <scope>NUCLEOTIDE SEQUENCE</scope>
    <source>
        <strain evidence="3">PSN293</strain>
    </source>
</reference>
<keyword evidence="4" id="KW-1185">Reference proteome</keyword>
<dbReference type="EMBL" id="MU858227">
    <property type="protein sequence ID" value="KAK4208823.1"/>
    <property type="molecule type" value="Genomic_DNA"/>
</dbReference>
<dbReference type="Pfam" id="PF10680">
    <property type="entry name" value="RRN9"/>
    <property type="match status" value="1"/>
</dbReference>
<accession>A0AAN7B2T7</accession>
<dbReference type="PRINTS" id="PR01217">
    <property type="entry name" value="PRICHEXTENSN"/>
</dbReference>
<proteinExistence type="predicted"/>
<evidence type="ECO:0000313" key="4">
    <source>
        <dbReference type="Proteomes" id="UP001301769"/>
    </source>
</evidence>
<feature type="compositionally biased region" description="Basic and acidic residues" evidence="1">
    <location>
        <begin position="358"/>
        <end position="378"/>
    </location>
</feature>